<evidence type="ECO:0000313" key="3">
    <source>
        <dbReference type="EMBL" id="TBL72466.1"/>
    </source>
</evidence>
<comment type="caution">
    <text evidence="3">The sequence shown here is derived from an EMBL/GenBank/DDBJ whole genome shotgun (WGS) entry which is preliminary data.</text>
</comment>
<dbReference type="AlphaFoldDB" id="A0A4Q9DHN1"/>
<dbReference type="Proteomes" id="UP000293142">
    <property type="component" value="Unassembled WGS sequence"/>
</dbReference>
<evidence type="ECO:0000259" key="2">
    <source>
        <dbReference type="Pfam" id="PF08327"/>
    </source>
</evidence>
<proteinExistence type="inferred from homology"/>
<dbReference type="EMBL" id="SIRE01000024">
    <property type="protein sequence ID" value="TBL72466.1"/>
    <property type="molecule type" value="Genomic_DNA"/>
</dbReference>
<accession>A0A4Q9DHN1</accession>
<dbReference type="CDD" id="cd07814">
    <property type="entry name" value="SRPBCC_CalC_Aha1-like"/>
    <property type="match status" value="1"/>
</dbReference>
<protein>
    <submittedName>
        <fullName evidence="3">SRPBCC domain-containing protein</fullName>
    </submittedName>
</protein>
<dbReference type="InterPro" id="IPR013538">
    <property type="entry name" value="ASHA1/2-like_C"/>
</dbReference>
<dbReference type="InterPro" id="IPR023393">
    <property type="entry name" value="START-like_dom_sf"/>
</dbReference>
<sequence>MTEANAANHQAADAEAGKFVYTRVLNAPRDLVFKVWSEVEHLKQWWGPTGLEISYAKLDFRPGGFFHYNMRSPEGFEMWGRFEYKEITPPEKIVFVNSFANAEGNIIRAPFSTEFPLEVQNVLTFTEDNGKTILTLRGGPINASEEEHNFFKGMFDSMQQGFGGTFDQLAGYLARLQ</sequence>
<gene>
    <name evidence="3" type="ORF">EYB31_29245</name>
</gene>
<evidence type="ECO:0000313" key="4">
    <source>
        <dbReference type="Proteomes" id="UP000293142"/>
    </source>
</evidence>
<dbReference type="Gene3D" id="3.30.530.20">
    <property type="match status" value="1"/>
</dbReference>
<dbReference type="Pfam" id="PF08327">
    <property type="entry name" value="AHSA1"/>
    <property type="match status" value="1"/>
</dbReference>
<keyword evidence="4" id="KW-1185">Reference proteome</keyword>
<dbReference type="RefSeq" id="WP_131017035.1">
    <property type="nucleotide sequence ID" value="NZ_SIRE01000024.1"/>
</dbReference>
<evidence type="ECO:0000256" key="1">
    <source>
        <dbReference type="ARBA" id="ARBA00006817"/>
    </source>
</evidence>
<name>A0A4Q9DHN1_9BACL</name>
<feature type="domain" description="Activator of Hsp90 ATPase homologue 1/2-like C-terminal" evidence="2">
    <location>
        <begin position="26"/>
        <end position="173"/>
    </location>
</feature>
<comment type="similarity">
    <text evidence="1">Belongs to the AHA1 family.</text>
</comment>
<organism evidence="3 4">
    <name type="scientific">Paenibacillus thalictri</name>
    <dbReference type="NCBI Taxonomy" id="2527873"/>
    <lineage>
        <taxon>Bacteria</taxon>
        <taxon>Bacillati</taxon>
        <taxon>Bacillota</taxon>
        <taxon>Bacilli</taxon>
        <taxon>Bacillales</taxon>
        <taxon>Paenibacillaceae</taxon>
        <taxon>Paenibacillus</taxon>
    </lineage>
</organism>
<dbReference type="OrthoDB" id="118413at2"/>
<reference evidence="3 4" key="1">
    <citation type="submission" date="2019-02" db="EMBL/GenBank/DDBJ databases">
        <title>Paenibacillus sp. nov., isolated from surface-sterilized tissue of Thalictrum simplex L.</title>
        <authorList>
            <person name="Tuo L."/>
        </authorList>
    </citation>
    <scope>NUCLEOTIDE SEQUENCE [LARGE SCALE GENOMIC DNA]</scope>
    <source>
        <strain evidence="3 4">N2SHLJ1</strain>
    </source>
</reference>
<dbReference type="SUPFAM" id="SSF55961">
    <property type="entry name" value="Bet v1-like"/>
    <property type="match status" value="1"/>
</dbReference>